<dbReference type="PRINTS" id="PR01045">
    <property type="entry name" value="TRNASYNTHGB"/>
</dbReference>
<evidence type="ECO:0000313" key="10">
    <source>
        <dbReference type="Proteomes" id="UP000526184"/>
    </source>
</evidence>
<dbReference type="PANTHER" id="PTHR30075">
    <property type="entry name" value="GLYCYL-TRNA SYNTHETASE"/>
    <property type="match status" value="1"/>
</dbReference>
<comment type="similarity">
    <text evidence="1 8">Belongs to the class-II aminoacyl-tRNA synthetase family.</text>
</comment>
<evidence type="ECO:0000256" key="7">
    <source>
        <dbReference type="ARBA" id="ARBA00047937"/>
    </source>
</evidence>
<dbReference type="Proteomes" id="UP000526184">
    <property type="component" value="Unassembled WGS sequence"/>
</dbReference>
<comment type="caution">
    <text evidence="9">The sequence shown here is derived from an EMBL/GenBank/DDBJ whole genome shotgun (WGS) entry which is preliminary data.</text>
</comment>
<dbReference type="SUPFAM" id="SSF109604">
    <property type="entry name" value="HD-domain/PDEase-like"/>
    <property type="match status" value="1"/>
</dbReference>
<keyword evidence="10" id="KW-1185">Reference proteome</keyword>
<evidence type="ECO:0000256" key="3">
    <source>
        <dbReference type="ARBA" id="ARBA00022741"/>
    </source>
</evidence>
<evidence type="ECO:0000256" key="1">
    <source>
        <dbReference type="ARBA" id="ARBA00008226"/>
    </source>
</evidence>
<dbReference type="EC" id="6.1.1.14" evidence="8"/>
<dbReference type="HAMAP" id="MF_00255">
    <property type="entry name" value="Gly_tRNA_synth_beta"/>
    <property type="match status" value="1"/>
</dbReference>
<evidence type="ECO:0000256" key="8">
    <source>
        <dbReference type="HAMAP-Rule" id="MF_00255"/>
    </source>
</evidence>
<protein>
    <recommendedName>
        <fullName evidence="8">Glycine--tRNA ligase beta subunit</fullName>
        <ecNumber evidence="8">6.1.1.14</ecNumber>
    </recommendedName>
    <alternativeName>
        <fullName evidence="8">Glycyl-tRNA synthetase beta subunit</fullName>
        <shortName evidence="8">GlyRS</shortName>
    </alternativeName>
</protein>
<dbReference type="PANTHER" id="PTHR30075:SF2">
    <property type="entry name" value="GLYCINE--TRNA LIGASE, CHLOROPLASTIC_MITOCHONDRIAL 2"/>
    <property type="match status" value="1"/>
</dbReference>
<dbReference type="AlphaFoldDB" id="A0A7Z0T6T0"/>
<reference evidence="9 10" key="1">
    <citation type="submission" date="2020-05" db="EMBL/GenBank/DDBJ databases">
        <title>Streptobacillus felis strain LHL191014123.</title>
        <authorList>
            <person name="Fawzy A."/>
            <person name="Rau J."/>
            <person name="Risse K."/>
            <person name="Schauerte N."/>
            <person name="Geiger C."/>
            <person name="Blom J."/>
            <person name="Imirzalioglu C."/>
            <person name="Falgenhauer J."/>
            <person name="Bach A."/>
            <person name="Herden C."/>
            <person name="Eisenberg T."/>
        </authorList>
    </citation>
    <scope>NUCLEOTIDE SEQUENCE [LARGE SCALE GENOMIC DNA]</scope>
    <source>
        <strain evidence="9 10">LHL191014123</strain>
    </source>
</reference>
<organism evidence="9 10">
    <name type="scientific">Streptobacillus felis</name>
    <dbReference type="NCBI Taxonomy" id="1384509"/>
    <lineage>
        <taxon>Bacteria</taxon>
        <taxon>Fusobacteriati</taxon>
        <taxon>Fusobacteriota</taxon>
        <taxon>Fusobacteriia</taxon>
        <taxon>Fusobacteriales</taxon>
        <taxon>Leptotrichiaceae</taxon>
        <taxon>Streptobacillus</taxon>
    </lineage>
</organism>
<dbReference type="EMBL" id="JABMKT010000005">
    <property type="protein sequence ID" value="NYV27546.1"/>
    <property type="molecule type" value="Genomic_DNA"/>
</dbReference>
<keyword evidence="2 8" id="KW-0436">Ligase</keyword>
<dbReference type="GO" id="GO:0005524">
    <property type="term" value="F:ATP binding"/>
    <property type="evidence" value="ECO:0007669"/>
    <property type="project" value="UniProtKB-UniRule"/>
</dbReference>
<accession>A0A7Z0T6T0</accession>
<dbReference type="InterPro" id="IPR015944">
    <property type="entry name" value="Gly-tRNA-synth_bsu"/>
</dbReference>
<sequence length="668" mass="76904">MRFLFEIGVEELPSRYVDKASDDLLEVFKKELNEARIEFSGEKKYNSPRRMAIYFENIASMQKDFYEKKTGPSITVAYKDGVLTKAALGFLNSQNLTEADLKIEKTDKGEYIYVEKNLKGVETTLVLPELMEKAIKALDFDKTMKWSDRTFRFARPIKWIVATIDDKVVNFEFEGIKASNVSRGMRLFGSQEVLIDDSTKYEEKLLKEYVVVDPIKRREMIIESVKNNCENDGDKVIVNKYLLDEVVNLVEYPYAIKGEFNKDYLELPEDIITITMETHQRYFPVKSSDGKLANKFVLVRNAPEYSELVKKGNEKVIEPRLADAKFFFDEDLKIKLEDNVEKLKNVTFQKDMGTIFEKMERSQKIAKYLIEKLNLVKTDEILRTIFLSKADLVSNVINEKEFTKLQGFMGSVYAEKEGEKPEVAKGIFEHYLPRYQGDILPETIEGTIASIADKLDTLVGAFSVNLIPTSSKDPYALRRATNGLLLCAFNKGLNIDYVELVDKALEIFGEDKKILNEKSRENILEFVKQRLEAILSSDFSKNLISYQINNVTSIMELKDRLTKLSSLEKGENFEILINLIKRLKNIAKDVNLNVNLNIFETSEEKELYSLSQELTGDFNDIDMLLNKKDIINNFFENVIINVKDEAIKNNRIALINEVLAKVNKLIQV</sequence>
<evidence type="ECO:0000256" key="6">
    <source>
        <dbReference type="ARBA" id="ARBA00023146"/>
    </source>
</evidence>
<proteinExistence type="inferred from homology"/>
<dbReference type="GO" id="GO:0006426">
    <property type="term" value="P:glycyl-tRNA aminoacylation"/>
    <property type="evidence" value="ECO:0007669"/>
    <property type="project" value="UniProtKB-UniRule"/>
</dbReference>
<keyword evidence="8" id="KW-0963">Cytoplasm</keyword>
<evidence type="ECO:0000256" key="5">
    <source>
        <dbReference type="ARBA" id="ARBA00022917"/>
    </source>
</evidence>
<evidence type="ECO:0000256" key="2">
    <source>
        <dbReference type="ARBA" id="ARBA00022598"/>
    </source>
</evidence>
<evidence type="ECO:0000313" key="9">
    <source>
        <dbReference type="EMBL" id="NYV27546.1"/>
    </source>
</evidence>
<dbReference type="PROSITE" id="PS50861">
    <property type="entry name" value="AA_TRNA_LIGASE_II_GLYAB"/>
    <property type="match status" value="1"/>
</dbReference>
<dbReference type="GO" id="GO:0004820">
    <property type="term" value="F:glycine-tRNA ligase activity"/>
    <property type="evidence" value="ECO:0007669"/>
    <property type="project" value="UniProtKB-UniRule"/>
</dbReference>
<evidence type="ECO:0000256" key="4">
    <source>
        <dbReference type="ARBA" id="ARBA00022840"/>
    </source>
</evidence>
<gene>
    <name evidence="8" type="primary">glyS</name>
    <name evidence="9" type="ORF">HP397_01720</name>
</gene>
<dbReference type="GO" id="GO:0005829">
    <property type="term" value="C:cytosol"/>
    <property type="evidence" value="ECO:0007669"/>
    <property type="project" value="TreeGrafter"/>
</dbReference>
<dbReference type="RefSeq" id="WP_180135468.1">
    <property type="nucleotide sequence ID" value="NZ_JABMKT010000005.1"/>
</dbReference>
<keyword evidence="5 8" id="KW-0648">Protein biosynthesis</keyword>
<dbReference type="Pfam" id="PF02092">
    <property type="entry name" value="tRNA_synt_2f"/>
    <property type="match status" value="1"/>
</dbReference>
<dbReference type="NCBIfam" id="TIGR00211">
    <property type="entry name" value="glyS"/>
    <property type="match status" value="1"/>
</dbReference>
<keyword evidence="4 8" id="KW-0067">ATP-binding</keyword>
<keyword evidence="3 8" id="KW-0547">Nucleotide-binding</keyword>
<comment type="catalytic activity">
    <reaction evidence="7 8">
        <text>tRNA(Gly) + glycine + ATP = glycyl-tRNA(Gly) + AMP + diphosphate</text>
        <dbReference type="Rhea" id="RHEA:16013"/>
        <dbReference type="Rhea" id="RHEA-COMP:9664"/>
        <dbReference type="Rhea" id="RHEA-COMP:9683"/>
        <dbReference type="ChEBI" id="CHEBI:30616"/>
        <dbReference type="ChEBI" id="CHEBI:33019"/>
        <dbReference type="ChEBI" id="CHEBI:57305"/>
        <dbReference type="ChEBI" id="CHEBI:78442"/>
        <dbReference type="ChEBI" id="CHEBI:78522"/>
        <dbReference type="ChEBI" id="CHEBI:456215"/>
        <dbReference type="EC" id="6.1.1.14"/>
    </reaction>
</comment>
<comment type="subcellular location">
    <subcellularLocation>
        <location evidence="8">Cytoplasm</location>
    </subcellularLocation>
</comment>
<comment type="subunit">
    <text evidence="8">Tetramer of two alpha and two beta subunits.</text>
</comment>
<dbReference type="InterPro" id="IPR006194">
    <property type="entry name" value="Gly-tRNA-synth_heterodimer"/>
</dbReference>
<name>A0A7Z0T6T0_9FUSO</name>
<keyword evidence="6 8" id="KW-0030">Aminoacyl-tRNA synthetase</keyword>